<dbReference type="InterPro" id="IPR013216">
    <property type="entry name" value="Methyltransf_11"/>
</dbReference>
<comment type="caution">
    <text evidence="2">The sequence shown here is derived from an EMBL/GenBank/DDBJ whole genome shotgun (WGS) entry which is preliminary data.</text>
</comment>
<evidence type="ECO:0000259" key="1">
    <source>
        <dbReference type="Pfam" id="PF08241"/>
    </source>
</evidence>
<dbReference type="GO" id="GO:0008757">
    <property type="term" value="F:S-adenosylmethionine-dependent methyltransferase activity"/>
    <property type="evidence" value="ECO:0007669"/>
    <property type="project" value="InterPro"/>
</dbReference>
<feature type="domain" description="Methyltransferase type 11" evidence="1">
    <location>
        <begin position="93"/>
        <end position="200"/>
    </location>
</feature>
<dbReference type="Pfam" id="PF08241">
    <property type="entry name" value="Methyltransf_11"/>
    <property type="match status" value="1"/>
</dbReference>
<dbReference type="EMBL" id="PFLW01000043">
    <property type="protein sequence ID" value="PIY89182.1"/>
    <property type="molecule type" value="Genomic_DNA"/>
</dbReference>
<dbReference type="SUPFAM" id="SSF53335">
    <property type="entry name" value="S-adenosyl-L-methionine-dependent methyltransferases"/>
    <property type="match status" value="1"/>
</dbReference>
<dbReference type="Gene3D" id="3.40.50.150">
    <property type="entry name" value="Vaccinia Virus protein VP39"/>
    <property type="match status" value="1"/>
</dbReference>
<gene>
    <name evidence="2" type="ORF">COY73_01705</name>
</gene>
<name>A0A2M7R6F2_9BACT</name>
<evidence type="ECO:0000313" key="3">
    <source>
        <dbReference type="Proteomes" id="UP000230767"/>
    </source>
</evidence>
<accession>A0A2M7R6F2</accession>
<sequence length="296" mass="34223">MAEKTRVQKQVGLYQLIGGAKNGDLTSQDILKAIKPEMSLEDRERLLAWAKDLGELWEPYAEIYFNLEKARPYHNLAKSIERFINPQKGDIWLDVACGPAKMSEMIYKKSRGEVEKVIAIDIILKPAKERLARLNTSMPIELKCASITDPLPFPDNFFDGIVANLCLPYVIDFEGKRGRDAFEAVLREMFRILKPGGHMIWSTPKANVHFQWNFVASIPDMLNVWEYIYHKDITRILQGTTILKHALKIQENGRKGIYTFLPKDELEELLLQIGFVNPVWEKTFTQQVWVNRVYKP</sequence>
<dbReference type="Proteomes" id="UP000230767">
    <property type="component" value="Unassembled WGS sequence"/>
</dbReference>
<protein>
    <recommendedName>
        <fullName evidence="1">Methyltransferase type 11 domain-containing protein</fullName>
    </recommendedName>
</protein>
<dbReference type="CDD" id="cd02440">
    <property type="entry name" value="AdoMet_MTases"/>
    <property type="match status" value="1"/>
</dbReference>
<dbReference type="PANTHER" id="PTHR43591:SF110">
    <property type="entry name" value="RHODANESE DOMAIN-CONTAINING PROTEIN"/>
    <property type="match status" value="1"/>
</dbReference>
<dbReference type="AlphaFoldDB" id="A0A2M7R6F2"/>
<dbReference type="PANTHER" id="PTHR43591">
    <property type="entry name" value="METHYLTRANSFERASE"/>
    <property type="match status" value="1"/>
</dbReference>
<evidence type="ECO:0000313" key="2">
    <source>
        <dbReference type="EMBL" id="PIY89182.1"/>
    </source>
</evidence>
<organism evidence="2 3">
    <name type="scientific">Candidatus Nealsonbacteria bacterium CG_4_10_14_0_8_um_filter_37_14</name>
    <dbReference type="NCBI Taxonomy" id="1974684"/>
    <lineage>
        <taxon>Bacteria</taxon>
        <taxon>Candidatus Nealsoniibacteriota</taxon>
    </lineage>
</organism>
<proteinExistence type="predicted"/>
<dbReference type="InterPro" id="IPR029063">
    <property type="entry name" value="SAM-dependent_MTases_sf"/>
</dbReference>
<reference evidence="3" key="1">
    <citation type="submission" date="2017-09" db="EMBL/GenBank/DDBJ databases">
        <title>Depth-based differentiation of microbial function through sediment-hosted aquifers and enrichment of novel symbionts in the deep terrestrial subsurface.</title>
        <authorList>
            <person name="Probst A.J."/>
            <person name="Ladd B."/>
            <person name="Jarett J.K."/>
            <person name="Geller-Mcgrath D.E."/>
            <person name="Sieber C.M.K."/>
            <person name="Emerson J.B."/>
            <person name="Anantharaman K."/>
            <person name="Thomas B.C."/>
            <person name="Malmstrom R."/>
            <person name="Stieglmeier M."/>
            <person name="Klingl A."/>
            <person name="Woyke T."/>
            <person name="Ryan C.M."/>
            <person name="Banfield J.F."/>
        </authorList>
    </citation>
    <scope>NUCLEOTIDE SEQUENCE [LARGE SCALE GENOMIC DNA]</scope>
</reference>